<dbReference type="Gene3D" id="1.10.287.770">
    <property type="entry name" value="YojJ-like"/>
    <property type="match status" value="1"/>
</dbReference>
<evidence type="ECO:0000256" key="2">
    <source>
        <dbReference type="ARBA" id="ARBA00022448"/>
    </source>
</evidence>
<keyword evidence="9 11" id="KW-0739">Sodium transport</keyword>
<evidence type="ECO:0000256" key="3">
    <source>
        <dbReference type="ARBA" id="ARBA00022461"/>
    </source>
</evidence>
<protein>
    <submittedName>
        <fullName evidence="14">Uncharacterized protein</fullName>
    </submittedName>
</protein>
<comment type="similarity">
    <text evidence="11">Belongs to the amiloride-sensitive sodium channel (TC 1.A.6) family.</text>
</comment>
<dbReference type="Pfam" id="PF00858">
    <property type="entry name" value="ASC"/>
    <property type="match status" value="1"/>
</dbReference>
<keyword evidence="8 13" id="KW-0472">Membrane</keyword>
<dbReference type="GO" id="GO:0005886">
    <property type="term" value="C:plasma membrane"/>
    <property type="evidence" value="ECO:0007669"/>
    <property type="project" value="TreeGrafter"/>
</dbReference>
<keyword evidence="3 11" id="KW-0894">Sodium channel</keyword>
<evidence type="ECO:0000256" key="10">
    <source>
        <dbReference type="ARBA" id="ARBA00023303"/>
    </source>
</evidence>
<accession>A0A7S3G495</accession>
<evidence type="ECO:0000256" key="9">
    <source>
        <dbReference type="ARBA" id="ARBA00023201"/>
    </source>
</evidence>
<organism evidence="14">
    <name type="scientific">Palpitomonas bilix</name>
    <dbReference type="NCBI Taxonomy" id="652834"/>
    <lineage>
        <taxon>Eukaryota</taxon>
        <taxon>Eukaryota incertae sedis</taxon>
    </lineage>
</organism>
<keyword evidence="6" id="KW-0915">Sodium</keyword>
<keyword evidence="7 11" id="KW-0406">Ion transport</keyword>
<comment type="subcellular location">
    <subcellularLocation>
        <location evidence="1">Membrane</location>
        <topology evidence="1">Multi-pass membrane protein</topology>
    </subcellularLocation>
</comment>
<evidence type="ECO:0000256" key="8">
    <source>
        <dbReference type="ARBA" id="ARBA00023136"/>
    </source>
</evidence>
<reference evidence="14" key="1">
    <citation type="submission" date="2021-01" db="EMBL/GenBank/DDBJ databases">
        <authorList>
            <person name="Corre E."/>
            <person name="Pelletier E."/>
            <person name="Niang G."/>
            <person name="Scheremetjew M."/>
            <person name="Finn R."/>
            <person name="Kale V."/>
            <person name="Holt S."/>
            <person name="Cochrane G."/>
            <person name="Meng A."/>
            <person name="Brown T."/>
            <person name="Cohen L."/>
        </authorList>
    </citation>
    <scope>NUCLEOTIDE SEQUENCE</scope>
    <source>
        <strain evidence="14">NIES-2562</strain>
    </source>
</reference>
<dbReference type="EMBL" id="HBIB01016019">
    <property type="protein sequence ID" value="CAE0248190.1"/>
    <property type="molecule type" value="Transcribed_RNA"/>
</dbReference>
<evidence type="ECO:0000256" key="4">
    <source>
        <dbReference type="ARBA" id="ARBA00022692"/>
    </source>
</evidence>
<feature type="compositionally biased region" description="Basic and acidic residues" evidence="12">
    <location>
        <begin position="1"/>
        <end position="16"/>
    </location>
</feature>
<sequence>MSVREDKVDNKHKAGDLYDSEDDDNRERAVQWFCGSTTAHGIPHAFEEGSHPVRRALWVIAFVFSLSLFIVVVADKLSTFFLFEKSTAISISFTSRMEFPWVTLCNVNIFQCDKLPGDHFNECSTPSASLDELGYRYPQLLNMTFKESLLQYSETLLDFIPYCEYKGDVCDPSSVVETFDIDYGRCYTFVPPVGQTISRPGEKDKLLMILNIQSDRYLGLQPNSGAKMVVHNANVPPIPNTGIALKPGSLTQVAIARREIVSINNEDCYFDIFGSLSKSCEDLPLNVSYSVSQCYRDCEGTIIEQYCNCTAAGYVSSTNPSLPECKLSDFSCMDAVRSYFDEHDEAVAECNCLERCNVVEYLGTPSSFNYPAPSYAKHFLSTAFPDSDAIDFEQDAIILEVFFRDLNSEIVKESWSYTPTSLLSDLGGNMGLFVGFSILTLFELAEFFVRCCMAARHGKRGDKFRQKKAAQVVPSSSATQ</sequence>
<evidence type="ECO:0000256" key="6">
    <source>
        <dbReference type="ARBA" id="ARBA00023053"/>
    </source>
</evidence>
<keyword evidence="5 13" id="KW-1133">Transmembrane helix</keyword>
<dbReference type="InterPro" id="IPR001873">
    <property type="entry name" value="ENaC"/>
</dbReference>
<name>A0A7S3G495_9EUKA</name>
<feature type="region of interest" description="Disordered" evidence="12">
    <location>
        <begin position="1"/>
        <end position="22"/>
    </location>
</feature>
<evidence type="ECO:0000313" key="14">
    <source>
        <dbReference type="EMBL" id="CAE0248190.1"/>
    </source>
</evidence>
<dbReference type="AlphaFoldDB" id="A0A7S3G495"/>
<evidence type="ECO:0000256" key="7">
    <source>
        <dbReference type="ARBA" id="ARBA00023065"/>
    </source>
</evidence>
<keyword evidence="10 11" id="KW-0407">Ion channel</keyword>
<gene>
    <name evidence="14" type="ORF">PBIL07802_LOCUS10386</name>
</gene>
<evidence type="ECO:0000256" key="5">
    <source>
        <dbReference type="ARBA" id="ARBA00022989"/>
    </source>
</evidence>
<dbReference type="Gene3D" id="2.60.470.10">
    <property type="entry name" value="Acid-sensing ion channels like domains"/>
    <property type="match status" value="1"/>
</dbReference>
<evidence type="ECO:0000256" key="1">
    <source>
        <dbReference type="ARBA" id="ARBA00004141"/>
    </source>
</evidence>
<keyword evidence="2 11" id="KW-0813">Transport</keyword>
<evidence type="ECO:0000256" key="12">
    <source>
        <dbReference type="SAM" id="MobiDB-lite"/>
    </source>
</evidence>
<feature type="transmembrane region" description="Helical" evidence="13">
    <location>
        <begin position="56"/>
        <end position="74"/>
    </location>
</feature>
<evidence type="ECO:0000256" key="13">
    <source>
        <dbReference type="SAM" id="Phobius"/>
    </source>
</evidence>
<dbReference type="PRINTS" id="PR01078">
    <property type="entry name" value="AMINACHANNEL"/>
</dbReference>
<dbReference type="PANTHER" id="PTHR11690">
    <property type="entry name" value="AMILORIDE-SENSITIVE SODIUM CHANNEL-RELATED"/>
    <property type="match status" value="1"/>
</dbReference>
<dbReference type="GO" id="GO:0015280">
    <property type="term" value="F:ligand-gated sodium channel activity"/>
    <property type="evidence" value="ECO:0007669"/>
    <property type="project" value="TreeGrafter"/>
</dbReference>
<proteinExistence type="inferred from homology"/>
<dbReference type="PANTHER" id="PTHR11690:SF227">
    <property type="entry name" value="AMILORIDE-SENSITIVE SODIUM CHANNEL"/>
    <property type="match status" value="1"/>
</dbReference>
<evidence type="ECO:0000256" key="11">
    <source>
        <dbReference type="RuleBase" id="RU000679"/>
    </source>
</evidence>
<keyword evidence="4 11" id="KW-0812">Transmembrane</keyword>